<gene>
    <name evidence="7" type="ORF">EA58_17190</name>
</gene>
<dbReference type="STRING" id="1654360.EA58_17190"/>
<dbReference type="InterPro" id="IPR022882">
    <property type="entry name" value="tRNA_adenine-N6_MeTrfase"/>
</dbReference>
<dbReference type="InterPro" id="IPR029063">
    <property type="entry name" value="SAM-dependent_MTases_sf"/>
</dbReference>
<reference evidence="7 8" key="1">
    <citation type="submission" date="2014-04" db="EMBL/GenBank/DDBJ databases">
        <title>Draft genome sequence of Photobacterium halotolerans S2753: a solonamide, ngercheumicin and holomycin producer.</title>
        <authorList>
            <person name="Machado H.R."/>
            <person name="Gram L."/>
        </authorList>
    </citation>
    <scope>NUCLEOTIDE SEQUENCE [LARGE SCALE GENOMIC DNA]</scope>
    <source>
        <strain evidence="7 8">S2753</strain>
    </source>
</reference>
<evidence type="ECO:0000256" key="4">
    <source>
        <dbReference type="ARBA" id="ARBA00022691"/>
    </source>
</evidence>
<dbReference type="HAMAP" id="MF_01872">
    <property type="entry name" value="tRNA_methyltr_YfiC"/>
    <property type="match status" value="1"/>
</dbReference>
<dbReference type="GO" id="GO:0032259">
    <property type="term" value="P:methylation"/>
    <property type="evidence" value="ECO:0007669"/>
    <property type="project" value="UniProtKB-KW"/>
</dbReference>
<evidence type="ECO:0000313" key="8">
    <source>
        <dbReference type="Proteomes" id="UP000027192"/>
    </source>
</evidence>
<evidence type="ECO:0000256" key="6">
    <source>
        <dbReference type="HAMAP-Rule" id="MF_01872"/>
    </source>
</evidence>
<dbReference type="GO" id="GO:0005737">
    <property type="term" value="C:cytoplasm"/>
    <property type="evidence" value="ECO:0007669"/>
    <property type="project" value="UniProtKB-SubCell"/>
</dbReference>
<protein>
    <recommendedName>
        <fullName evidence="6">tRNA1(Val) (adenine(37)-N6)-methyltransferase</fullName>
        <ecNumber evidence="6">2.1.1.223</ecNumber>
    </recommendedName>
    <alternativeName>
        <fullName evidence="6">tRNA m6A37 methyltransferase</fullName>
    </alternativeName>
</protein>
<keyword evidence="8" id="KW-1185">Reference proteome</keyword>
<dbReference type="EMBL" id="JMIB01000032">
    <property type="protein sequence ID" value="KDM90460.1"/>
    <property type="molecule type" value="Genomic_DNA"/>
</dbReference>
<dbReference type="GO" id="GO:0008033">
    <property type="term" value="P:tRNA processing"/>
    <property type="evidence" value="ECO:0007669"/>
    <property type="project" value="UniProtKB-UniRule"/>
</dbReference>
<evidence type="ECO:0000256" key="1">
    <source>
        <dbReference type="ARBA" id="ARBA00022490"/>
    </source>
</evidence>
<keyword evidence="4 6" id="KW-0949">S-adenosyl-L-methionine</keyword>
<sequence length="255" mass="27819">MPANHSMKKGFTFKQFHVDDHGCGMPVSTDGVLLGAWASLPHPEATPGTNALLDIGCGSGLLALMAAQRIAAQYSQGSSPQILAVDIDPTAVTAARQNFILSPWHDRLQAEQQDIRSWATTQPAGAFHTILCNPPYFNSGEQANCQRRATARHTNTLSHQVLLSGLTHLLAADGCASLILPLTEGEALLAMLTDHQLYCRRLCQVRSTATKPVSRLLIELMHQPGHCEQTTLTIHQDGQYSPEFITLTRAFYLKL</sequence>
<dbReference type="SUPFAM" id="SSF53335">
    <property type="entry name" value="S-adenosyl-L-methionine-dependent methyltransferases"/>
    <property type="match status" value="1"/>
</dbReference>
<dbReference type="GO" id="GO:0016430">
    <property type="term" value="F:tRNA (adenine-N6)-methyltransferase activity"/>
    <property type="evidence" value="ECO:0007669"/>
    <property type="project" value="UniProtKB-UniRule"/>
</dbReference>
<dbReference type="AlphaFoldDB" id="A0A066RJ39"/>
<proteinExistence type="inferred from homology"/>
<dbReference type="InterPro" id="IPR050210">
    <property type="entry name" value="tRNA_Adenine-N(6)_MTase"/>
</dbReference>
<dbReference type="Proteomes" id="UP000027192">
    <property type="component" value="Unassembled WGS sequence"/>
</dbReference>
<dbReference type="PANTHER" id="PTHR47739">
    <property type="entry name" value="TRNA1(VAL) (ADENINE(37)-N6)-METHYLTRANSFERASE"/>
    <property type="match status" value="1"/>
</dbReference>
<name>A0A066RJ39_9GAMM</name>
<dbReference type="GO" id="GO:0003676">
    <property type="term" value="F:nucleic acid binding"/>
    <property type="evidence" value="ECO:0007669"/>
    <property type="project" value="InterPro"/>
</dbReference>
<dbReference type="PANTHER" id="PTHR47739:SF1">
    <property type="entry name" value="TRNA1(VAL) (ADENINE(37)-N6)-METHYLTRANSFERASE"/>
    <property type="match status" value="1"/>
</dbReference>
<comment type="catalytic activity">
    <reaction evidence="6">
        <text>adenosine(37) in tRNA1(Val) + S-adenosyl-L-methionine = N(6)-methyladenosine(37) in tRNA1(Val) + S-adenosyl-L-homocysteine + H(+)</text>
        <dbReference type="Rhea" id="RHEA:43160"/>
        <dbReference type="Rhea" id="RHEA-COMP:10369"/>
        <dbReference type="Rhea" id="RHEA-COMP:10370"/>
        <dbReference type="ChEBI" id="CHEBI:15378"/>
        <dbReference type="ChEBI" id="CHEBI:57856"/>
        <dbReference type="ChEBI" id="CHEBI:59789"/>
        <dbReference type="ChEBI" id="CHEBI:74411"/>
        <dbReference type="ChEBI" id="CHEBI:74449"/>
        <dbReference type="EC" id="2.1.1.223"/>
    </reaction>
</comment>
<dbReference type="EC" id="2.1.1.223" evidence="6"/>
<evidence type="ECO:0000256" key="2">
    <source>
        <dbReference type="ARBA" id="ARBA00022603"/>
    </source>
</evidence>
<dbReference type="PROSITE" id="PS00092">
    <property type="entry name" value="N6_MTASE"/>
    <property type="match status" value="1"/>
</dbReference>
<accession>A0A066RJ39</accession>
<organism evidence="7 8">
    <name type="scientific">Photobacterium galatheae</name>
    <dbReference type="NCBI Taxonomy" id="1654360"/>
    <lineage>
        <taxon>Bacteria</taxon>
        <taxon>Pseudomonadati</taxon>
        <taxon>Pseudomonadota</taxon>
        <taxon>Gammaproteobacteria</taxon>
        <taxon>Vibrionales</taxon>
        <taxon>Vibrionaceae</taxon>
        <taxon>Photobacterium</taxon>
    </lineage>
</organism>
<dbReference type="CDD" id="cd02440">
    <property type="entry name" value="AdoMet_MTases"/>
    <property type="match status" value="1"/>
</dbReference>
<evidence type="ECO:0000313" key="7">
    <source>
        <dbReference type="EMBL" id="KDM90460.1"/>
    </source>
</evidence>
<comment type="similarity">
    <text evidence="6">Belongs to the methyltransferase superfamily. tRNA (adenine-N(6)-)-methyltransferase family.</text>
</comment>
<evidence type="ECO:0000256" key="5">
    <source>
        <dbReference type="ARBA" id="ARBA00022694"/>
    </source>
</evidence>
<dbReference type="Pfam" id="PF06325">
    <property type="entry name" value="PrmA"/>
    <property type="match status" value="1"/>
</dbReference>
<comment type="function">
    <text evidence="6">Specifically methylates the adenine in position 37 of tRNA(1)(Val) (anticodon cmo5UAC).</text>
</comment>
<keyword evidence="3 6" id="KW-0808">Transferase</keyword>
<evidence type="ECO:0000256" key="3">
    <source>
        <dbReference type="ARBA" id="ARBA00022679"/>
    </source>
</evidence>
<dbReference type="RefSeq" id="WP_412177949.1">
    <property type="nucleotide sequence ID" value="NZ_JAGSGC010000001.1"/>
</dbReference>
<keyword evidence="1 6" id="KW-0963">Cytoplasm</keyword>
<dbReference type="InterPro" id="IPR002052">
    <property type="entry name" value="DNA_methylase_N6_adenine_CS"/>
</dbReference>
<comment type="subcellular location">
    <subcellularLocation>
        <location evidence="6">Cytoplasm</location>
    </subcellularLocation>
</comment>
<keyword evidence="5 6" id="KW-0819">tRNA processing</keyword>
<comment type="caution">
    <text evidence="7">The sequence shown here is derived from an EMBL/GenBank/DDBJ whole genome shotgun (WGS) entry which is preliminary data.</text>
</comment>
<dbReference type="Gene3D" id="3.40.50.150">
    <property type="entry name" value="Vaccinia Virus protein VP39"/>
    <property type="match status" value="1"/>
</dbReference>
<keyword evidence="2 6" id="KW-0489">Methyltransferase</keyword>